<protein>
    <submittedName>
        <fullName evidence="2">Acyl-coenzyme A thioesterase PaaI, contains HGG motif</fullName>
    </submittedName>
</protein>
<dbReference type="STRING" id="517719.SAMN05421762_0310"/>
<proteinExistence type="predicted"/>
<dbReference type="Pfam" id="PF03061">
    <property type="entry name" value="4HBT"/>
    <property type="match status" value="1"/>
</dbReference>
<gene>
    <name evidence="2" type="ORF">SAMN05421762_0310</name>
</gene>
<sequence length="151" mass="16570">MTEMPATPDQIQALAPDTSWRMVQDDGFIGHVGPMFARDMEDAPQWIGFRAQDQHRNINGVVQGGMLMTLADRGLGRIARAAHDNNPVATVNFSYDFLGAAKIGQFVVCRPRIVKETRSLAFMEGEVFAGDDLIGRAHGLWKKLAKAPSTS</sequence>
<dbReference type="Proteomes" id="UP000231644">
    <property type="component" value="Unassembled WGS sequence"/>
</dbReference>
<dbReference type="InterPro" id="IPR006683">
    <property type="entry name" value="Thioestr_dom"/>
</dbReference>
<dbReference type="CDD" id="cd03443">
    <property type="entry name" value="PaaI_thioesterase"/>
    <property type="match status" value="1"/>
</dbReference>
<reference evidence="2 3" key="1">
    <citation type="submission" date="2016-10" db="EMBL/GenBank/DDBJ databases">
        <authorList>
            <person name="de Groot N.N."/>
        </authorList>
    </citation>
    <scope>NUCLEOTIDE SEQUENCE [LARGE SCALE GENOMIC DNA]</scope>
    <source>
        <strain evidence="2 3">DSM 29619</strain>
    </source>
</reference>
<feature type="domain" description="Thioesterase" evidence="1">
    <location>
        <begin position="59"/>
        <end position="132"/>
    </location>
</feature>
<evidence type="ECO:0000313" key="2">
    <source>
        <dbReference type="EMBL" id="SFC25035.1"/>
    </source>
</evidence>
<dbReference type="GO" id="GO:0016790">
    <property type="term" value="F:thiolester hydrolase activity"/>
    <property type="evidence" value="ECO:0007669"/>
    <property type="project" value="UniProtKB-ARBA"/>
</dbReference>
<dbReference type="SUPFAM" id="SSF54637">
    <property type="entry name" value="Thioesterase/thiol ester dehydrase-isomerase"/>
    <property type="match status" value="1"/>
</dbReference>
<dbReference type="InterPro" id="IPR029069">
    <property type="entry name" value="HotDog_dom_sf"/>
</dbReference>
<keyword evidence="3" id="KW-1185">Reference proteome</keyword>
<name>A0A1I1HMP1_9RHOB</name>
<dbReference type="EMBL" id="FOLX01000001">
    <property type="protein sequence ID" value="SFC25035.1"/>
    <property type="molecule type" value="Genomic_DNA"/>
</dbReference>
<evidence type="ECO:0000313" key="3">
    <source>
        <dbReference type="Proteomes" id="UP000231644"/>
    </source>
</evidence>
<dbReference type="AlphaFoldDB" id="A0A1I1HMP1"/>
<accession>A0A1I1HMP1</accession>
<dbReference type="RefSeq" id="WP_170848676.1">
    <property type="nucleotide sequence ID" value="NZ_BAABWI010000001.1"/>
</dbReference>
<evidence type="ECO:0000259" key="1">
    <source>
        <dbReference type="Pfam" id="PF03061"/>
    </source>
</evidence>
<dbReference type="Gene3D" id="3.10.129.10">
    <property type="entry name" value="Hotdog Thioesterase"/>
    <property type="match status" value="1"/>
</dbReference>
<organism evidence="2 3">
    <name type="scientific">Pseudooceanicola nitratireducens</name>
    <dbReference type="NCBI Taxonomy" id="517719"/>
    <lineage>
        <taxon>Bacteria</taxon>
        <taxon>Pseudomonadati</taxon>
        <taxon>Pseudomonadota</taxon>
        <taxon>Alphaproteobacteria</taxon>
        <taxon>Rhodobacterales</taxon>
        <taxon>Paracoccaceae</taxon>
        <taxon>Pseudooceanicola</taxon>
    </lineage>
</organism>